<dbReference type="InterPro" id="IPR019617">
    <property type="entry name" value="DUF2489"/>
</dbReference>
<dbReference type="AlphaFoldDB" id="A0A4R6U1N3"/>
<evidence type="ECO:0000256" key="1">
    <source>
        <dbReference type="SAM" id="MobiDB-lite"/>
    </source>
</evidence>
<evidence type="ECO:0000313" key="4">
    <source>
        <dbReference type="Proteomes" id="UP000294575"/>
    </source>
</evidence>
<dbReference type="RefSeq" id="WP_101496940.1">
    <property type="nucleotide sequence ID" value="NZ_LNJZ01000007.1"/>
</dbReference>
<accession>A0A4R6U1N3</accession>
<feature type="domain" description="DUF2489" evidence="2">
    <location>
        <begin position="16"/>
        <end position="142"/>
    </location>
</feature>
<organism evidence="3 4">
    <name type="scientific">Thiopseudomonas denitrificans</name>
    <dbReference type="NCBI Taxonomy" id="1501432"/>
    <lineage>
        <taxon>Bacteria</taxon>
        <taxon>Pseudomonadati</taxon>
        <taxon>Pseudomonadota</taxon>
        <taxon>Gammaproteobacteria</taxon>
        <taxon>Pseudomonadales</taxon>
        <taxon>Pseudomonadaceae</taxon>
        <taxon>Thiopseudomonas</taxon>
    </lineage>
</organism>
<evidence type="ECO:0000313" key="3">
    <source>
        <dbReference type="EMBL" id="TDQ40250.1"/>
    </source>
</evidence>
<gene>
    <name evidence="3" type="ORF">DFQ45_101385</name>
</gene>
<proteinExistence type="predicted"/>
<evidence type="ECO:0000259" key="2">
    <source>
        <dbReference type="Pfam" id="PF10675"/>
    </source>
</evidence>
<feature type="region of interest" description="Disordered" evidence="1">
    <location>
        <begin position="154"/>
        <end position="175"/>
    </location>
</feature>
<comment type="caution">
    <text evidence="3">The sequence shown here is derived from an EMBL/GenBank/DDBJ whole genome shotgun (WGS) entry which is preliminary data.</text>
</comment>
<protein>
    <submittedName>
        <fullName evidence="3">Uncharacterized protein DUF2489</fullName>
    </submittedName>
</protein>
<sequence length="175" mass="19941">MGDALFLTLLVGTLLVLALAAYALYVWRKVWQQRKQLENHQQEVASKLAGDLKILCGSLLDEQMPWIEGCIRLKVILEHYNFELSHDEAYSVFQEVFFATEHIPTHEAWKALDKAERRKHEETFAVLEEQYRTRSFTAARQLLTQLGEPARAGAGATVQAWSPAGKDEPAKHTLH</sequence>
<dbReference type="Pfam" id="PF10675">
    <property type="entry name" value="DUF2489"/>
    <property type="match status" value="1"/>
</dbReference>
<keyword evidence="4" id="KW-1185">Reference proteome</keyword>
<dbReference type="Proteomes" id="UP000294575">
    <property type="component" value="Unassembled WGS sequence"/>
</dbReference>
<feature type="compositionally biased region" description="Basic and acidic residues" evidence="1">
    <location>
        <begin position="165"/>
        <end position="175"/>
    </location>
</feature>
<name>A0A4R6U1N3_9GAMM</name>
<reference evidence="3 4" key="1">
    <citation type="submission" date="2019-03" db="EMBL/GenBank/DDBJ databases">
        <title>Genomic Encyclopedia of Type Strains, Phase IV (KMG-IV): sequencing the most valuable type-strain genomes for metagenomic binning, comparative biology and taxonomic classification.</title>
        <authorList>
            <person name="Goeker M."/>
        </authorList>
    </citation>
    <scope>NUCLEOTIDE SEQUENCE [LARGE SCALE GENOMIC DNA]</scope>
    <source>
        <strain evidence="3 4">DSM 28679</strain>
    </source>
</reference>
<dbReference type="OrthoDB" id="5740155at2"/>
<dbReference type="EMBL" id="SNYK01000001">
    <property type="protein sequence ID" value="TDQ40250.1"/>
    <property type="molecule type" value="Genomic_DNA"/>
</dbReference>